<gene>
    <name evidence="2" type="ORF">EJNHJLOP_00060</name>
</gene>
<keyword evidence="3" id="KW-1185">Reference proteome</keyword>
<accession>A0AA46TEU5</accession>
<organism evidence="2 3">
    <name type="scientific">Methanophagales virus PBV082</name>
    <dbReference type="NCBI Taxonomy" id="3071307"/>
    <lineage>
        <taxon>Viruses</taxon>
        <taxon>Viruses incertae sedis</taxon>
        <taxon>Itzamnaviridae</taxon>
        <taxon>Pletoitzamnavirus</taxon>
        <taxon>Pletoitzamnavirus pescaderoense</taxon>
    </lineage>
</organism>
<reference evidence="2 3" key="1">
    <citation type="submission" date="2022-09" db="EMBL/GenBank/DDBJ databases">
        <title>Evolutionary Diversification of Methanotrophic Ca. Methanophagales (ANME-1) and Their Expansive Virome.</title>
        <authorList>
            <person name="Laso-Perez R."/>
            <person name="Wu F."/>
            <person name="Cremiere A."/>
            <person name="Speth D.R."/>
            <person name="Magyar J.S."/>
            <person name="Krupovic M."/>
            <person name="Orphan V.J."/>
        </authorList>
    </citation>
    <scope>NUCLEOTIDE SEQUENCE [LARGE SCALE GENOMIC DNA]</scope>
    <source>
        <strain evidence="2">PBV082</strain>
    </source>
</reference>
<evidence type="ECO:0000313" key="3">
    <source>
        <dbReference type="Proteomes" id="UP001156272"/>
    </source>
</evidence>
<evidence type="ECO:0000256" key="1">
    <source>
        <dbReference type="SAM" id="MobiDB-lite"/>
    </source>
</evidence>
<proteinExistence type="predicted"/>
<protein>
    <submittedName>
        <fullName evidence="2">Uncharacterized protein</fullName>
    </submittedName>
</protein>
<dbReference type="SUPFAM" id="SSF52540">
    <property type="entry name" value="P-loop containing nucleoside triphosphate hydrolases"/>
    <property type="match status" value="1"/>
</dbReference>
<dbReference type="Proteomes" id="UP001156272">
    <property type="component" value="Segment"/>
</dbReference>
<feature type="region of interest" description="Disordered" evidence="1">
    <location>
        <begin position="1"/>
        <end position="33"/>
    </location>
</feature>
<dbReference type="InterPro" id="IPR027417">
    <property type="entry name" value="P-loop_NTPase"/>
</dbReference>
<evidence type="ECO:0000313" key="2">
    <source>
        <dbReference type="EMBL" id="UYL64949.1"/>
    </source>
</evidence>
<name>A0AA46TEU5_9VIRU</name>
<dbReference type="EMBL" id="OP413839">
    <property type="protein sequence ID" value="UYL64949.1"/>
    <property type="molecule type" value="Genomic_DNA"/>
</dbReference>
<sequence>MRMADLDEMIKDLLGEKSGEEEGGEKERGEENAIKEGVVRSSVETIQKEQGEIPTESTSTTLLSSVPSSVTETGQVEQREQRILNIAGYNVELDEDTQKLVFLIAGEKGAGKTTLAFSFDGVKLCIPFDTKSFVVKRTLYNNDSNIIIASCLKYLADAIVFDQITEASARFYDCVTKLLEHILQNNSEFQGKKIDWIILDNFENFSRIAEYTARYHNKLQAFDTPQKDIFFKIWGERNWYIRNIFNLTYHIARKGVIYTVYLTEREEIVNGEVRQKRKEPAWVDAVKYETDIALKVERKERRYLVEVLTSKYDDIIPNDAIIDVTDVFKTGFFTVLQDKSRVVLPKIL</sequence>
<dbReference type="Pfam" id="PF13479">
    <property type="entry name" value="AAA_24"/>
    <property type="match status" value="1"/>
</dbReference>